<feature type="transmembrane region" description="Helical" evidence="1">
    <location>
        <begin position="36"/>
        <end position="54"/>
    </location>
</feature>
<feature type="transmembrane region" description="Helical" evidence="1">
    <location>
        <begin position="112"/>
        <end position="129"/>
    </location>
</feature>
<keyword evidence="1" id="KW-0472">Membrane</keyword>
<keyword evidence="1" id="KW-1133">Transmembrane helix</keyword>
<keyword evidence="4" id="KW-1185">Reference proteome</keyword>
<dbReference type="AlphaFoldDB" id="A0A368LGS4"/>
<reference evidence="3 4" key="1">
    <citation type="journal article" date="2017" name="Elife">
        <title>Extensive horizontal gene transfer in cheese-associated bacteria.</title>
        <authorList>
            <person name="Bonham K.S."/>
            <person name="Wolfe B.E."/>
            <person name="Dutton R.J."/>
        </authorList>
    </citation>
    <scope>NUCLEOTIDE SEQUENCE [LARGE SCALE GENOMIC DNA]</scope>
    <source>
        <strain evidence="3 4">JB196</strain>
    </source>
</reference>
<gene>
    <name evidence="3" type="ORF">CIK83_10605</name>
</gene>
<proteinExistence type="predicted"/>
<accession>A0A368LGS4</accession>
<dbReference type="InterPro" id="IPR058208">
    <property type="entry name" value="PACE"/>
</dbReference>
<feature type="domain" description="Chlorhexidine efflux transporter" evidence="2">
    <location>
        <begin position="2"/>
        <end position="63"/>
    </location>
</feature>
<evidence type="ECO:0000256" key="1">
    <source>
        <dbReference type="SAM" id="Phobius"/>
    </source>
</evidence>
<dbReference type="Pfam" id="PF05232">
    <property type="entry name" value="BTP"/>
    <property type="match status" value="2"/>
</dbReference>
<name>A0A368LGS4_9VIBR</name>
<dbReference type="GeneID" id="303189373"/>
<keyword evidence="1" id="KW-0812">Transmembrane</keyword>
<dbReference type="InterPro" id="IPR007896">
    <property type="entry name" value="BTP_bacteria"/>
</dbReference>
<sequence>MRTKLDRLRHTIGFEALGLIILIFGINQLLNMEMSQIGILAIVFSIIATVWNYYYNILFDKAMLKKTGQIHKTTIVRIAHAIIFEFGLLFITLPIMAWWLKISLLDALILDLGMVIFYLVYAFVYNLAYDKVFPIPQSKLPPTQSS</sequence>
<evidence type="ECO:0000313" key="3">
    <source>
        <dbReference type="EMBL" id="RCS69927.1"/>
    </source>
</evidence>
<dbReference type="OrthoDB" id="1631120at2"/>
<dbReference type="Proteomes" id="UP000252479">
    <property type="component" value="Unassembled WGS sequence"/>
</dbReference>
<dbReference type="NCBIfam" id="NF033664">
    <property type="entry name" value="PACE_transport"/>
    <property type="match status" value="1"/>
</dbReference>
<feature type="transmembrane region" description="Helical" evidence="1">
    <location>
        <begin position="75"/>
        <end position="100"/>
    </location>
</feature>
<comment type="caution">
    <text evidence="3">The sequence shown here is derived from an EMBL/GenBank/DDBJ whole genome shotgun (WGS) entry which is preliminary data.</text>
</comment>
<feature type="domain" description="Chlorhexidine efflux transporter" evidence="2">
    <location>
        <begin position="72"/>
        <end position="134"/>
    </location>
</feature>
<evidence type="ECO:0000313" key="4">
    <source>
        <dbReference type="Proteomes" id="UP000252479"/>
    </source>
</evidence>
<organism evidence="3 4">
    <name type="scientific">Vibrio casei</name>
    <dbReference type="NCBI Taxonomy" id="673372"/>
    <lineage>
        <taxon>Bacteria</taxon>
        <taxon>Pseudomonadati</taxon>
        <taxon>Pseudomonadota</taxon>
        <taxon>Gammaproteobacteria</taxon>
        <taxon>Vibrionales</taxon>
        <taxon>Vibrionaceae</taxon>
        <taxon>Vibrio</taxon>
    </lineage>
</organism>
<evidence type="ECO:0000259" key="2">
    <source>
        <dbReference type="Pfam" id="PF05232"/>
    </source>
</evidence>
<dbReference type="RefSeq" id="WP_086960299.1">
    <property type="nucleotide sequence ID" value="NZ_AP018681.1"/>
</dbReference>
<protein>
    <submittedName>
        <fullName evidence="3">Transporter</fullName>
    </submittedName>
</protein>
<dbReference type="EMBL" id="QPGL01000002">
    <property type="protein sequence ID" value="RCS69927.1"/>
    <property type="molecule type" value="Genomic_DNA"/>
</dbReference>
<feature type="transmembrane region" description="Helical" evidence="1">
    <location>
        <begin position="12"/>
        <end position="30"/>
    </location>
</feature>